<dbReference type="InterPro" id="IPR036390">
    <property type="entry name" value="WH_DNA-bd_sf"/>
</dbReference>
<reference evidence="6 7" key="1">
    <citation type="journal article" date="2019" name="Int. J. Syst. Evol. Microbiol.">
        <title>The Global Catalogue of Microorganisms (GCM) 10K type strain sequencing project: providing services to taxonomists for standard genome sequencing and annotation.</title>
        <authorList>
            <consortium name="The Broad Institute Genomics Platform"/>
            <consortium name="The Broad Institute Genome Sequencing Center for Infectious Disease"/>
            <person name="Wu L."/>
            <person name="Ma J."/>
        </authorList>
    </citation>
    <scope>NUCLEOTIDE SEQUENCE [LARGE SCALE GENOMIC DNA]</scope>
    <source>
        <strain evidence="6 7">JCM 14924</strain>
    </source>
</reference>
<dbReference type="Pfam" id="PF08100">
    <property type="entry name" value="Dimerisation"/>
    <property type="match status" value="1"/>
</dbReference>
<organism evidence="6 7">
    <name type="scientific">Streptomyces bangladeshensis</name>
    <dbReference type="NCBI Taxonomy" id="295352"/>
    <lineage>
        <taxon>Bacteria</taxon>
        <taxon>Bacillati</taxon>
        <taxon>Actinomycetota</taxon>
        <taxon>Actinomycetes</taxon>
        <taxon>Kitasatosporales</taxon>
        <taxon>Streptomycetaceae</taxon>
        <taxon>Streptomyces</taxon>
    </lineage>
</organism>
<dbReference type="Gene3D" id="3.40.50.150">
    <property type="entry name" value="Vaccinia Virus protein VP39"/>
    <property type="match status" value="1"/>
</dbReference>
<dbReference type="SUPFAM" id="SSF53335">
    <property type="entry name" value="S-adenosyl-L-methionine-dependent methyltransferases"/>
    <property type="match status" value="1"/>
</dbReference>
<keyword evidence="2" id="KW-0808">Transferase</keyword>
<protein>
    <submittedName>
        <fullName evidence="6">Methyltransferase</fullName>
    </submittedName>
</protein>
<feature type="domain" description="O-methyltransferase dimerisation" evidence="5">
    <location>
        <begin position="21"/>
        <end position="91"/>
    </location>
</feature>
<dbReference type="InterPro" id="IPR012967">
    <property type="entry name" value="COMT_dimerisation"/>
</dbReference>
<dbReference type="InterPro" id="IPR029063">
    <property type="entry name" value="SAM-dependent_MTases_sf"/>
</dbReference>
<evidence type="ECO:0000313" key="7">
    <source>
        <dbReference type="Proteomes" id="UP001501391"/>
    </source>
</evidence>
<evidence type="ECO:0000256" key="3">
    <source>
        <dbReference type="ARBA" id="ARBA00022691"/>
    </source>
</evidence>
<dbReference type="Proteomes" id="UP001501391">
    <property type="component" value="Unassembled WGS sequence"/>
</dbReference>
<comment type="caution">
    <text evidence="6">The sequence shown here is derived from an EMBL/GenBank/DDBJ whole genome shotgun (WGS) entry which is preliminary data.</text>
</comment>
<dbReference type="InterPro" id="IPR016461">
    <property type="entry name" value="COMT-like"/>
</dbReference>
<keyword evidence="7" id="KW-1185">Reference proteome</keyword>
<keyword evidence="1 6" id="KW-0489">Methyltransferase</keyword>
<dbReference type="PROSITE" id="PS51683">
    <property type="entry name" value="SAM_OMT_II"/>
    <property type="match status" value="1"/>
</dbReference>
<evidence type="ECO:0000313" key="6">
    <source>
        <dbReference type="EMBL" id="GAA2194119.1"/>
    </source>
</evidence>
<dbReference type="GO" id="GO:0008168">
    <property type="term" value="F:methyltransferase activity"/>
    <property type="evidence" value="ECO:0007669"/>
    <property type="project" value="UniProtKB-KW"/>
</dbReference>
<dbReference type="PANTHER" id="PTHR43712:SF2">
    <property type="entry name" value="O-METHYLTRANSFERASE CICE"/>
    <property type="match status" value="1"/>
</dbReference>
<dbReference type="Gene3D" id="1.10.10.10">
    <property type="entry name" value="Winged helix-like DNA-binding domain superfamily/Winged helix DNA-binding domain"/>
    <property type="match status" value="1"/>
</dbReference>
<dbReference type="PANTHER" id="PTHR43712">
    <property type="entry name" value="PUTATIVE (AFU_ORTHOLOGUE AFUA_4G14580)-RELATED"/>
    <property type="match status" value="1"/>
</dbReference>
<dbReference type="RefSeq" id="WP_346162479.1">
    <property type="nucleotide sequence ID" value="NZ_BAAAOQ010000005.1"/>
</dbReference>
<name>A0ABN3BDR3_9ACTN</name>
<evidence type="ECO:0000256" key="1">
    <source>
        <dbReference type="ARBA" id="ARBA00022603"/>
    </source>
</evidence>
<sequence>MTTAALPSLEARVKLYRIGMGFAALQFVQAAIDLKVADALDDEPLGAGELAKTVGADPDALGRLLRALSCLGFFEAVEDGRFRHTELSRMIRQDSPWGAPDVIRFGWLHVPVSVLHHTADAVRTGEAAFPKVFGTQAQSYFVNDDPEAGAIFNRAMTANTILLNNAPALVAALAPGPGETVMDVGGGQGQLLLRLLEAYPGIRGVLLELEQVLPGVDEQLREGGALAGRAELIAGDCRESVPGGADTYLYKHMMYMWDDDTVVRILRNTARAAASGARVVVVDMLLGGDSPFEEICTAVDLLMVLMGGGKRRSVDQFAALFERAGLVYQGVRSIEGDQSVLLTALVP</sequence>
<accession>A0ABN3BDR3</accession>
<feature type="domain" description="O-methyltransferase C-terminal" evidence="4">
    <location>
        <begin position="116"/>
        <end position="325"/>
    </location>
</feature>
<dbReference type="Gene3D" id="1.10.287.1350">
    <property type="match status" value="1"/>
</dbReference>
<dbReference type="InterPro" id="IPR001077">
    <property type="entry name" value="COMT_C"/>
</dbReference>
<evidence type="ECO:0000259" key="4">
    <source>
        <dbReference type="Pfam" id="PF00891"/>
    </source>
</evidence>
<gene>
    <name evidence="6" type="ORF">GCM10009787_18790</name>
</gene>
<dbReference type="GO" id="GO:0032259">
    <property type="term" value="P:methylation"/>
    <property type="evidence" value="ECO:0007669"/>
    <property type="project" value="UniProtKB-KW"/>
</dbReference>
<keyword evidence="3" id="KW-0949">S-adenosyl-L-methionine</keyword>
<evidence type="ECO:0000259" key="5">
    <source>
        <dbReference type="Pfam" id="PF08100"/>
    </source>
</evidence>
<dbReference type="InterPro" id="IPR036388">
    <property type="entry name" value="WH-like_DNA-bd_sf"/>
</dbReference>
<dbReference type="Pfam" id="PF00891">
    <property type="entry name" value="Methyltransf_2"/>
    <property type="match status" value="1"/>
</dbReference>
<evidence type="ECO:0000256" key="2">
    <source>
        <dbReference type="ARBA" id="ARBA00022679"/>
    </source>
</evidence>
<proteinExistence type="predicted"/>
<dbReference type="EMBL" id="BAAAOQ010000005">
    <property type="protein sequence ID" value="GAA2194119.1"/>
    <property type="molecule type" value="Genomic_DNA"/>
</dbReference>
<dbReference type="SUPFAM" id="SSF46785">
    <property type="entry name" value="Winged helix' DNA-binding domain"/>
    <property type="match status" value="1"/>
</dbReference>
<dbReference type="PIRSF" id="PIRSF005739">
    <property type="entry name" value="O-mtase"/>
    <property type="match status" value="1"/>
</dbReference>